<dbReference type="PANTHER" id="PTHR36178:SF1">
    <property type="entry name" value="SODIUM_GLUTAMATE SYMPORTER"/>
    <property type="match status" value="1"/>
</dbReference>
<protein>
    <recommendedName>
        <fullName evidence="4">Sodium:glutamate symporter</fullName>
    </recommendedName>
</protein>
<accession>A0ABZ0L880</accession>
<dbReference type="RefSeq" id="WP_317968916.1">
    <property type="nucleotide sequence ID" value="NZ_CP129118.1"/>
</dbReference>
<feature type="transmembrane region" description="Helical" evidence="1">
    <location>
        <begin position="331"/>
        <end position="350"/>
    </location>
</feature>
<sequence>MIPNELISSGTLNALLFYFIVMGALLTVGVFVRVKVKIFKKYFIPASLIAGFIGLAFGPYGVKLFSAEMVGTWGGIAGILITIVFAPMLIGMKNEKQKGTSKLVTRHLLYSYTGSLLQLSVPLIVAALILIPLFDLNQMFASIIEVGWAGGHGTAAGMTEVYTDLGWESGASLGVTAATLGIVLGIVSGIIMINHGVRKGYTSVIKDAKTLDSNSANDILPIEKQTVSSVNTLNPDLVEGFAFHMGLIAIATLIGWFMQKAITIYVPGIPLFPLAMIGGLLVNMVISRTKYMEMINLDTFKRIQGFALDFLIIGAVASIKIPVVIEYFVPLLILTAVTLGMMIWYFYYLGKRFFPENWFENAIVHYGSYTGVAAVGLLLLRTVDPEMETDSGKAYALRAPLYSPFLGGGLITSIIPVLMLKSSSLIVGLVCLAILLVLLVVAKLTGIFAKPLESGAESNTHLRGEPVKVE</sequence>
<keyword evidence="1" id="KW-0472">Membrane</keyword>
<feature type="transmembrane region" description="Helical" evidence="1">
    <location>
        <begin position="264"/>
        <end position="286"/>
    </location>
</feature>
<dbReference type="EMBL" id="CP129118">
    <property type="protein sequence ID" value="WOV88153.1"/>
    <property type="molecule type" value="Genomic_DNA"/>
</dbReference>
<gene>
    <name evidence="2" type="ORF">QWT69_03235</name>
</gene>
<feature type="transmembrane region" description="Helical" evidence="1">
    <location>
        <begin position="73"/>
        <end position="91"/>
    </location>
</feature>
<name>A0ABZ0L880_9BACL</name>
<feature type="transmembrane region" description="Helical" evidence="1">
    <location>
        <begin position="112"/>
        <end position="134"/>
    </location>
</feature>
<organism evidence="2 3">
    <name type="scientific">Sporosarcina oncorhynchi</name>
    <dbReference type="NCBI Taxonomy" id="3056444"/>
    <lineage>
        <taxon>Bacteria</taxon>
        <taxon>Bacillati</taxon>
        <taxon>Bacillota</taxon>
        <taxon>Bacilli</taxon>
        <taxon>Bacillales</taxon>
        <taxon>Caryophanaceae</taxon>
        <taxon>Sporosarcina</taxon>
    </lineage>
</organism>
<feature type="transmembrane region" description="Helical" evidence="1">
    <location>
        <begin position="12"/>
        <end position="31"/>
    </location>
</feature>
<evidence type="ECO:0000313" key="2">
    <source>
        <dbReference type="EMBL" id="WOV88153.1"/>
    </source>
</evidence>
<evidence type="ECO:0000313" key="3">
    <source>
        <dbReference type="Proteomes" id="UP001303902"/>
    </source>
</evidence>
<evidence type="ECO:0000256" key="1">
    <source>
        <dbReference type="SAM" id="Phobius"/>
    </source>
</evidence>
<feature type="transmembrane region" description="Helical" evidence="1">
    <location>
        <begin position="43"/>
        <end position="61"/>
    </location>
</feature>
<feature type="transmembrane region" description="Helical" evidence="1">
    <location>
        <begin position="306"/>
        <end position="325"/>
    </location>
</feature>
<keyword evidence="1" id="KW-1133">Transmembrane helix</keyword>
<dbReference type="InterPro" id="IPR004445">
    <property type="entry name" value="GltS"/>
</dbReference>
<feature type="transmembrane region" description="Helical" evidence="1">
    <location>
        <begin position="171"/>
        <end position="193"/>
    </location>
</feature>
<keyword evidence="1" id="KW-0812">Transmembrane</keyword>
<evidence type="ECO:0008006" key="4">
    <source>
        <dbReference type="Google" id="ProtNLM"/>
    </source>
</evidence>
<dbReference type="Proteomes" id="UP001303902">
    <property type="component" value="Chromosome"/>
</dbReference>
<reference evidence="2 3" key="1">
    <citation type="submission" date="2023-06" db="EMBL/GenBank/DDBJ databases">
        <title>Sporosarcina sp. nov., isolated from Korean tranditional fermented seafood 'Jeotgal'.</title>
        <authorList>
            <person name="Yang A.I."/>
            <person name="Shin N.-R."/>
        </authorList>
    </citation>
    <scope>NUCLEOTIDE SEQUENCE [LARGE SCALE GENOMIC DNA]</scope>
    <source>
        <strain evidence="2 3">T2O-4</strain>
    </source>
</reference>
<proteinExistence type="predicted"/>
<keyword evidence="3" id="KW-1185">Reference proteome</keyword>
<feature type="transmembrane region" description="Helical" evidence="1">
    <location>
        <begin position="241"/>
        <end position="258"/>
    </location>
</feature>
<feature type="transmembrane region" description="Helical" evidence="1">
    <location>
        <begin position="362"/>
        <end position="381"/>
    </location>
</feature>
<dbReference type="PANTHER" id="PTHR36178">
    <property type="entry name" value="SLR0625 PROTEIN"/>
    <property type="match status" value="1"/>
</dbReference>
<feature type="transmembrane region" description="Helical" evidence="1">
    <location>
        <begin position="401"/>
        <end position="420"/>
    </location>
</feature>
<feature type="transmembrane region" description="Helical" evidence="1">
    <location>
        <begin position="427"/>
        <end position="449"/>
    </location>
</feature>